<organism evidence="1 2">
    <name type="scientific">Hyalomma asiaticum</name>
    <name type="common">Tick</name>
    <dbReference type="NCBI Taxonomy" id="266040"/>
    <lineage>
        <taxon>Eukaryota</taxon>
        <taxon>Metazoa</taxon>
        <taxon>Ecdysozoa</taxon>
        <taxon>Arthropoda</taxon>
        <taxon>Chelicerata</taxon>
        <taxon>Arachnida</taxon>
        <taxon>Acari</taxon>
        <taxon>Parasitiformes</taxon>
        <taxon>Ixodida</taxon>
        <taxon>Ixodoidea</taxon>
        <taxon>Ixodidae</taxon>
        <taxon>Hyalomminae</taxon>
        <taxon>Hyalomma</taxon>
    </lineage>
</organism>
<gene>
    <name evidence="1" type="ORF">HPB50_003406</name>
</gene>
<evidence type="ECO:0000313" key="1">
    <source>
        <dbReference type="EMBL" id="KAH6935090.1"/>
    </source>
</evidence>
<dbReference type="EMBL" id="CM023483">
    <property type="protein sequence ID" value="KAH6935090.1"/>
    <property type="molecule type" value="Genomic_DNA"/>
</dbReference>
<dbReference type="Proteomes" id="UP000821845">
    <property type="component" value="Chromosome 3"/>
</dbReference>
<protein>
    <submittedName>
        <fullName evidence="1">Uncharacterized protein</fullName>
    </submittedName>
</protein>
<accession>A0ACB7SKJ7</accession>
<proteinExistence type="predicted"/>
<comment type="caution">
    <text evidence="1">The sequence shown here is derived from an EMBL/GenBank/DDBJ whole genome shotgun (WGS) entry which is preliminary data.</text>
</comment>
<sequence length="94" mass="10361">MAPPSVPSREPGGAKVRGKYTTLTLEKKAAIIKLIESGRSQLDIDKKYHLSKQTVSDYVKNSAKILSAFENSHNKSQKNSDIYFPHASDSIGKL</sequence>
<evidence type="ECO:0000313" key="2">
    <source>
        <dbReference type="Proteomes" id="UP000821845"/>
    </source>
</evidence>
<reference evidence="1" key="1">
    <citation type="submission" date="2020-05" db="EMBL/GenBank/DDBJ databases">
        <title>Large-scale comparative analyses of tick genomes elucidate their genetic diversity and vector capacities.</title>
        <authorList>
            <person name="Jia N."/>
            <person name="Wang J."/>
            <person name="Shi W."/>
            <person name="Du L."/>
            <person name="Sun Y."/>
            <person name="Zhan W."/>
            <person name="Jiang J."/>
            <person name="Wang Q."/>
            <person name="Zhang B."/>
            <person name="Ji P."/>
            <person name="Sakyi L.B."/>
            <person name="Cui X."/>
            <person name="Yuan T."/>
            <person name="Jiang B."/>
            <person name="Yang W."/>
            <person name="Lam T.T.-Y."/>
            <person name="Chang Q."/>
            <person name="Ding S."/>
            <person name="Wang X."/>
            <person name="Zhu J."/>
            <person name="Ruan X."/>
            <person name="Zhao L."/>
            <person name="Wei J."/>
            <person name="Que T."/>
            <person name="Du C."/>
            <person name="Cheng J."/>
            <person name="Dai P."/>
            <person name="Han X."/>
            <person name="Huang E."/>
            <person name="Gao Y."/>
            <person name="Liu J."/>
            <person name="Shao H."/>
            <person name="Ye R."/>
            <person name="Li L."/>
            <person name="Wei W."/>
            <person name="Wang X."/>
            <person name="Wang C."/>
            <person name="Yang T."/>
            <person name="Huo Q."/>
            <person name="Li W."/>
            <person name="Guo W."/>
            <person name="Chen H."/>
            <person name="Zhou L."/>
            <person name="Ni X."/>
            <person name="Tian J."/>
            <person name="Zhou Y."/>
            <person name="Sheng Y."/>
            <person name="Liu T."/>
            <person name="Pan Y."/>
            <person name="Xia L."/>
            <person name="Li J."/>
            <person name="Zhao F."/>
            <person name="Cao W."/>
        </authorList>
    </citation>
    <scope>NUCLEOTIDE SEQUENCE</scope>
    <source>
        <strain evidence="1">Hyas-2018</strain>
    </source>
</reference>
<name>A0ACB7SKJ7_HYAAI</name>
<keyword evidence="2" id="KW-1185">Reference proteome</keyword>